<accession>A0ABR5Y9F8</accession>
<feature type="transmembrane region" description="Helical" evidence="1">
    <location>
        <begin position="12"/>
        <end position="32"/>
    </location>
</feature>
<dbReference type="EMBL" id="LQQO01000034">
    <property type="protein sequence ID" value="KZE11436.1"/>
    <property type="molecule type" value="Genomic_DNA"/>
</dbReference>
<keyword evidence="1" id="KW-0472">Membrane</keyword>
<evidence type="ECO:0000313" key="4">
    <source>
        <dbReference type="Proteomes" id="UP000076609"/>
    </source>
</evidence>
<evidence type="ECO:0000256" key="1">
    <source>
        <dbReference type="SAM" id="Phobius"/>
    </source>
</evidence>
<keyword evidence="1" id="KW-0812">Transmembrane</keyword>
<dbReference type="Pfam" id="PF19040">
    <property type="entry name" value="SGNH"/>
    <property type="match status" value="1"/>
</dbReference>
<dbReference type="InterPro" id="IPR043968">
    <property type="entry name" value="SGNH"/>
</dbReference>
<proteinExistence type="predicted"/>
<feature type="domain" description="SGNH" evidence="2">
    <location>
        <begin position="112"/>
        <end position="315"/>
    </location>
</feature>
<dbReference type="Proteomes" id="UP000076609">
    <property type="component" value="Unassembled WGS sequence"/>
</dbReference>
<keyword evidence="1" id="KW-1133">Transmembrane helix</keyword>
<comment type="caution">
    <text evidence="3">The sequence shown here is derived from an EMBL/GenBank/DDBJ whole genome shotgun (WGS) entry which is preliminary data.</text>
</comment>
<name>A0ABR5Y9F8_9SPHN</name>
<sequence>MGNQVYEPRNSAGRLVYIAIAIIAATLSWRFVEQPFRKRDEAVSSKRVVAIGVGSMLFVLAFAAATPFVARAYWQVPARVERVAKFINYRADDNFRVGSCFLTTRDTFASYARDTCLPISSTKPNYLLLGDSHAAHFLPGMMAQRDLNLLQATASGCRPVADPTGERRCTALMHFITDEFLPRHRMDTVIISARWANDDWPALRRQIEHVRRYANHVIIFGPIAEYDRALPRVLATALYRNDPSVLADHRVADRRALDAEFKRKVPTTGAIYVSVYDAICPDGRCTLWTADGNPVQSDYGHLSAEGSKLMIDRIRRNHPFPLK</sequence>
<evidence type="ECO:0000313" key="3">
    <source>
        <dbReference type="EMBL" id="KZE11436.1"/>
    </source>
</evidence>
<organism evidence="3 4">
    <name type="scientific">Sphingomonas hankookensis</name>
    <dbReference type="NCBI Taxonomy" id="563996"/>
    <lineage>
        <taxon>Bacteria</taxon>
        <taxon>Pseudomonadati</taxon>
        <taxon>Pseudomonadota</taxon>
        <taxon>Alphaproteobacteria</taxon>
        <taxon>Sphingomonadales</taxon>
        <taxon>Sphingomonadaceae</taxon>
        <taxon>Sphingomonas</taxon>
    </lineage>
</organism>
<keyword evidence="4" id="KW-1185">Reference proteome</keyword>
<evidence type="ECO:0000259" key="2">
    <source>
        <dbReference type="Pfam" id="PF19040"/>
    </source>
</evidence>
<protein>
    <recommendedName>
        <fullName evidence="2">SGNH domain-containing protein</fullName>
    </recommendedName>
</protein>
<reference evidence="4" key="1">
    <citation type="submission" date="2016-01" db="EMBL/GenBank/DDBJ databases">
        <title>Draft genome of Chromobacterium sp. F49.</title>
        <authorList>
            <person name="Hong K.W."/>
        </authorList>
    </citation>
    <scope>NUCLEOTIDE SEQUENCE [LARGE SCALE GENOMIC DNA]</scope>
    <source>
        <strain evidence="4">CN3</strain>
    </source>
</reference>
<dbReference type="SUPFAM" id="SSF52266">
    <property type="entry name" value="SGNH hydrolase"/>
    <property type="match status" value="1"/>
</dbReference>
<gene>
    <name evidence="3" type="ORF">AVT10_04065</name>
</gene>
<feature type="transmembrane region" description="Helical" evidence="1">
    <location>
        <begin position="48"/>
        <end position="74"/>
    </location>
</feature>